<keyword evidence="1" id="KW-0175">Coiled coil</keyword>
<proteinExistence type="predicted"/>
<gene>
    <name evidence="2" type="ORF">GCK72_026110</name>
</gene>
<evidence type="ECO:0000256" key="1">
    <source>
        <dbReference type="SAM" id="Coils"/>
    </source>
</evidence>
<dbReference type="EMBL" id="WUAV01000006">
    <property type="protein sequence ID" value="KAF1749642.1"/>
    <property type="molecule type" value="Genomic_DNA"/>
</dbReference>
<dbReference type="GeneID" id="78778029"/>
<sequence>MFSHLWPGGVWRPIRKLWRFQKWQHPGLAIGEDLDLTCYFFRPADQEGPVPQIVKRAANPKNLYQNQHPVAENNNPWSALGKEAKEKWRGIGDQVRAEQDHQASKGLASLSSTLLPSMCHEIFGRRPITTKFSTVYQPLSNPDCVLKSSVGEMELCLKQYSTYFRLHDLSQNFHRRALGDMEQLVEKKKQIEMELQSKKKRIEVLDKTINEASGSKKNISN</sequence>
<reference evidence="2 3" key="1">
    <citation type="submission" date="2019-12" db="EMBL/GenBank/DDBJ databases">
        <title>Chromosome-level assembly of the Caenorhabditis remanei genome.</title>
        <authorList>
            <person name="Teterina A.A."/>
            <person name="Willis J.H."/>
            <person name="Phillips P.C."/>
        </authorList>
    </citation>
    <scope>NUCLEOTIDE SEQUENCE [LARGE SCALE GENOMIC DNA]</scope>
    <source>
        <strain evidence="2 3">PX506</strain>
        <tissue evidence="2">Whole organism</tissue>
    </source>
</reference>
<name>A0A6A5G4L8_CAERE</name>
<comment type="caution">
    <text evidence="2">The sequence shown here is derived from an EMBL/GenBank/DDBJ whole genome shotgun (WGS) entry which is preliminary data.</text>
</comment>
<dbReference type="AlphaFoldDB" id="A0A6A5G4L8"/>
<evidence type="ECO:0000313" key="2">
    <source>
        <dbReference type="EMBL" id="KAF1749642.1"/>
    </source>
</evidence>
<dbReference type="Proteomes" id="UP000483820">
    <property type="component" value="Chromosome X"/>
</dbReference>
<feature type="coiled-coil region" evidence="1">
    <location>
        <begin position="174"/>
        <end position="208"/>
    </location>
</feature>
<accession>A0A6A5G4L8</accession>
<protein>
    <submittedName>
        <fullName evidence="2">Uncharacterized protein</fullName>
    </submittedName>
</protein>
<dbReference type="CTD" id="78778029"/>
<dbReference type="KEGG" id="crq:GCK72_026110"/>
<organism evidence="2 3">
    <name type="scientific">Caenorhabditis remanei</name>
    <name type="common">Caenorhabditis vulgaris</name>
    <dbReference type="NCBI Taxonomy" id="31234"/>
    <lineage>
        <taxon>Eukaryota</taxon>
        <taxon>Metazoa</taxon>
        <taxon>Ecdysozoa</taxon>
        <taxon>Nematoda</taxon>
        <taxon>Chromadorea</taxon>
        <taxon>Rhabditida</taxon>
        <taxon>Rhabditina</taxon>
        <taxon>Rhabditomorpha</taxon>
        <taxon>Rhabditoidea</taxon>
        <taxon>Rhabditidae</taxon>
        <taxon>Peloderinae</taxon>
        <taxon>Caenorhabditis</taxon>
    </lineage>
</organism>
<evidence type="ECO:0000313" key="3">
    <source>
        <dbReference type="Proteomes" id="UP000483820"/>
    </source>
</evidence>
<dbReference type="RefSeq" id="XP_053580232.1">
    <property type="nucleotide sequence ID" value="XM_053736666.1"/>
</dbReference>